<accession>A0A016VEF9</accession>
<dbReference type="PANTHER" id="PTHR10933:SF9">
    <property type="entry name" value="IMMUNOGLOBULIN-BINDING PROTEIN 1"/>
    <property type="match status" value="1"/>
</dbReference>
<dbReference type="AlphaFoldDB" id="A0A016VEF9"/>
<comment type="caution">
    <text evidence="2">The sequence shown here is derived from an EMBL/GenBank/DDBJ whole genome shotgun (WGS) entry which is preliminary data.</text>
</comment>
<evidence type="ECO:0000313" key="2">
    <source>
        <dbReference type="EMBL" id="EYC25422.1"/>
    </source>
</evidence>
<name>A0A016VEF9_9BILA</name>
<dbReference type="GO" id="GO:0009966">
    <property type="term" value="P:regulation of signal transduction"/>
    <property type="evidence" value="ECO:0007669"/>
    <property type="project" value="InterPro"/>
</dbReference>
<feature type="region of interest" description="Disordered" evidence="1">
    <location>
        <begin position="285"/>
        <end position="345"/>
    </location>
</feature>
<dbReference type="GO" id="GO:0005829">
    <property type="term" value="C:cytosol"/>
    <property type="evidence" value="ECO:0007669"/>
    <property type="project" value="TreeGrafter"/>
</dbReference>
<feature type="compositionally biased region" description="Basic and acidic residues" evidence="1">
    <location>
        <begin position="302"/>
        <end position="312"/>
    </location>
</feature>
<dbReference type="Gene3D" id="1.25.40.540">
    <property type="entry name" value="TAP42-like family"/>
    <property type="match status" value="1"/>
</dbReference>
<sequence>MARSDESGDDAAHSLEKDFKKAEQVVNDIESGQFSSSDLQGRITDAVVVLENITRAVSELSLFSTNEQVEDIPTSSLPYLLIPCYLGVAQHNTSTADPVQRREQLRLAKIYYTDFLRRLRNYGFEFDGSLLENEDSLPDTPQPSVKRFTGEEVREQKIARFRRQKELKQTMEELRRQQQLNNSDESTLRELHLTVIKYWIEKVLEELNSIEDELPLVEMMSKRQQEMRNSPEVANRPRPEAALNRVPLKPFIITRSEQQKAVFGLGYPSIPTMTVDEWYNQRFGGNAAPSQASQKPGCSEGHAGDSCEGEHEREEDEDEKRARLMRWDEYKDDHRRGWGNTHNKG</sequence>
<protein>
    <recommendedName>
        <fullName evidence="4">TAP42-like family protein</fullName>
    </recommendedName>
</protein>
<proteinExistence type="predicted"/>
<dbReference type="STRING" id="53326.A0A016VEF9"/>
<dbReference type="EMBL" id="JARK01001348">
    <property type="protein sequence ID" value="EYC25422.1"/>
    <property type="molecule type" value="Genomic_DNA"/>
</dbReference>
<keyword evidence="3" id="KW-1185">Reference proteome</keyword>
<dbReference type="GO" id="GO:0035303">
    <property type="term" value="P:regulation of dephosphorylation"/>
    <property type="evidence" value="ECO:0007669"/>
    <property type="project" value="TreeGrafter"/>
</dbReference>
<evidence type="ECO:0008006" key="4">
    <source>
        <dbReference type="Google" id="ProtNLM"/>
    </source>
</evidence>
<dbReference type="PANTHER" id="PTHR10933">
    <property type="entry name" value="IMMUNOGLOBULIN-BINDING PROTEIN 1"/>
    <property type="match status" value="1"/>
</dbReference>
<organism evidence="2 3">
    <name type="scientific">Ancylostoma ceylanicum</name>
    <dbReference type="NCBI Taxonomy" id="53326"/>
    <lineage>
        <taxon>Eukaryota</taxon>
        <taxon>Metazoa</taxon>
        <taxon>Ecdysozoa</taxon>
        <taxon>Nematoda</taxon>
        <taxon>Chromadorea</taxon>
        <taxon>Rhabditida</taxon>
        <taxon>Rhabditina</taxon>
        <taxon>Rhabditomorpha</taxon>
        <taxon>Strongyloidea</taxon>
        <taxon>Ancylostomatidae</taxon>
        <taxon>Ancylostomatinae</taxon>
        <taxon>Ancylostoma</taxon>
    </lineage>
</organism>
<dbReference type="Proteomes" id="UP000024635">
    <property type="component" value="Unassembled WGS sequence"/>
</dbReference>
<gene>
    <name evidence="2" type="primary">Acey_s0012.g1883</name>
    <name evidence="2" type="synonym">Acey-ppfr-4</name>
    <name evidence="2" type="ORF">Y032_0012g1883</name>
</gene>
<dbReference type="GO" id="GO:0051721">
    <property type="term" value="F:protein phosphatase 2A binding"/>
    <property type="evidence" value="ECO:0007669"/>
    <property type="project" value="TreeGrafter"/>
</dbReference>
<dbReference type="OrthoDB" id="10261753at2759"/>
<dbReference type="InterPro" id="IPR007304">
    <property type="entry name" value="TAP46-like"/>
</dbReference>
<reference evidence="3" key="1">
    <citation type="journal article" date="2015" name="Nat. Genet.">
        <title>The genome and transcriptome of the zoonotic hookworm Ancylostoma ceylanicum identify infection-specific gene families.</title>
        <authorList>
            <person name="Schwarz E.M."/>
            <person name="Hu Y."/>
            <person name="Antoshechkin I."/>
            <person name="Miller M.M."/>
            <person name="Sternberg P.W."/>
            <person name="Aroian R.V."/>
        </authorList>
    </citation>
    <scope>NUCLEOTIDE SEQUENCE</scope>
    <source>
        <strain evidence="3">HY135</strain>
    </source>
</reference>
<feature type="compositionally biased region" description="Basic and acidic residues" evidence="1">
    <location>
        <begin position="319"/>
        <end position="336"/>
    </location>
</feature>
<dbReference type="InterPro" id="IPR038511">
    <property type="entry name" value="TAP42/TAP46-like_sf"/>
</dbReference>
<dbReference type="Pfam" id="PF04177">
    <property type="entry name" value="TAP42"/>
    <property type="match status" value="1"/>
</dbReference>
<evidence type="ECO:0000256" key="1">
    <source>
        <dbReference type="SAM" id="MobiDB-lite"/>
    </source>
</evidence>
<evidence type="ECO:0000313" key="3">
    <source>
        <dbReference type="Proteomes" id="UP000024635"/>
    </source>
</evidence>